<evidence type="ECO:0000256" key="2">
    <source>
        <dbReference type="ARBA" id="ARBA00021099"/>
    </source>
</evidence>
<dbReference type="GO" id="GO:0032446">
    <property type="term" value="P:protein modification by small protein conjugation"/>
    <property type="evidence" value="ECO:0007669"/>
    <property type="project" value="TreeGrafter"/>
</dbReference>
<reference evidence="7 8" key="1">
    <citation type="submission" date="2023-03" db="EMBL/GenBank/DDBJ databases">
        <title>Genome sequence of Lichtheimia ornata CBS 291.66.</title>
        <authorList>
            <person name="Mohabir J.T."/>
            <person name="Shea T.P."/>
            <person name="Kurbessoian T."/>
            <person name="Berby B."/>
            <person name="Fontaine J."/>
            <person name="Livny J."/>
            <person name="Gnirke A."/>
            <person name="Stajich J.E."/>
            <person name="Cuomo C.A."/>
        </authorList>
    </citation>
    <scope>NUCLEOTIDE SEQUENCE [LARGE SCALE GENOMIC DNA]</scope>
    <source>
        <strain evidence="7">CBS 291.66</strain>
    </source>
</reference>
<dbReference type="EMBL" id="JARTCD010000003">
    <property type="protein sequence ID" value="KAJ8663181.1"/>
    <property type="molecule type" value="Genomic_DNA"/>
</dbReference>
<dbReference type="GO" id="GO:0061651">
    <property type="term" value="F:Atg12 conjugating enzyme activity"/>
    <property type="evidence" value="ECO:0007669"/>
    <property type="project" value="TreeGrafter"/>
</dbReference>
<comment type="similarity">
    <text evidence="1">Belongs to the ATG10 family.</text>
</comment>
<dbReference type="RefSeq" id="XP_058348093.1">
    <property type="nucleotide sequence ID" value="XM_058481455.1"/>
</dbReference>
<organism evidence="7 8">
    <name type="scientific">Lichtheimia ornata</name>
    <dbReference type="NCBI Taxonomy" id="688661"/>
    <lineage>
        <taxon>Eukaryota</taxon>
        <taxon>Fungi</taxon>
        <taxon>Fungi incertae sedis</taxon>
        <taxon>Mucoromycota</taxon>
        <taxon>Mucoromycotina</taxon>
        <taxon>Mucoromycetes</taxon>
        <taxon>Mucorales</taxon>
        <taxon>Lichtheimiaceae</taxon>
        <taxon>Lichtheimia</taxon>
    </lineage>
</organism>
<protein>
    <recommendedName>
        <fullName evidence="2">Ubiquitin-like-conjugating enzyme ATG10</fullName>
    </recommendedName>
    <alternativeName>
        <fullName evidence="6">Autophagy-related protein 10</fullName>
    </alternativeName>
</protein>
<dbReference type="AlphaFoldDB" id="A0AAD8DI78"/>
<accession>A0AAD8DI78</accession>
<dbReference type="Gene3D" id="3.30.1460.50">
    <property type="match status" value="1"/>
</dbReference>
<name>A0AAD8DI78_9FUNG</name>
<dbReference type="PANTHER" id="PTHR14957">
    <property type="entry name" value="UBIQUITIN-LIKE-CONJUGATING ENZYME ATG10"/>
    <property type="match status" value="1"/>
</dbReference>
<proteinExistence type="inferred from homology"/>
<comment type="caution">
    <text evidence="7">The sequence shown here is derived from an EMBL/GenBank/DDBJ whole genome shotgun (WGS) entry which is preliminary data.</text>
</comment>
<evidence type="ECO:0000256" key="6">
    <source>
        <dbReference type="ARBA" id="ARBA00029833"/>
    </source>
</evidence>
<evidence type="ECO:0000313" key="8">
    <source>
        <dbReference type="Proteomes" id="UP001234581"/>
    </source>
</evidence>
<evidence type="ECO:0000256" key="1">
    <source>
        <dbReference type="ARBA" id="ARBA00005696"/>
    </source>
</evidence>
<evidence type="ECO:0000256" key="3">
    <source>
        <dbReference type="ARBA" id="ARBA00022679"/>
    </source>
</evidence>
<evidence type="ECO:0000256" key="5">
    <source>
        <dbReference type="ARBA" id="ARBA00023006"/>
    </source>
</evidence>
<dbReference type="PANTHER" id="PTHR14957:SF1">
    <property type="entry name" value="UBIQUITIN-LIKE-CONJUGATING ENZYME ATG10"/>
    <property type="match status" value="1"/>
</dbReference>
<keyword evidence="4" id="KW-0833">Ubl conjugation pathway</keyword>
<keyword evidence="3" id="KW-0808">Transferase</keyword>
<keyword evidence="5" id="KW-0072">Autophagy</keyword>
<gene>
    <name evidence="7" type="ORF">O0I10_001358</name>
</gene>
<dbReference type="GO" id="GO:0000422">
    <property type="term" value="P:autophagy of mitochondrion"/>
    <property type="evidence" value="ECO:0007669"/>
    <property type="project" value="TreeGrafter"/>
</dbReference>
<keyword evidence="8" id="KW-1185">Reference proteome</keyword>
<dbReference type="GO" id="GO:0000045">
    <property type="term" value="P:autophagosome assembly"/>
    <property type="evidence" value="ECO:0007669"/>
    <property type="project" value="TreeGrafter"/>
</dbReference>
<dbReference type="GO" id="GO:0005829">
    <property type="term" value="C:cytosol"/>
    <property type="evidence" value="ECO:0007669"/>
    <property type="project" value="TreeGrafter"/>
</dbReference>
<evidence type="ECO:0000313" key="7">
    <source>
        <dbReference type="EMBL" id="KAJ8663181.1"/>
    </source>
</evidence>
<sequence length="205" mass="23378">MNRSVFHKAISHFHHHVQSCNVEPNWDIVTDKRTGYQYMTRKILHPLPENWTPPPVTMDELEQEQEEDVAVAAVTKQAYITLEHHIVYSPTFQAPVLYFNAFDPDGSSLSLDQVYDWVISAVSGPNLRLPTAISPQGGITQDEHPILGLPFWYIHPCNTHSVMKQFDQHIINTTNYIKIWLSFYGPAAGCNLSSQLFLDMSNKAE</sequence>
<dbReference type="Proteomes" id="UP001234581">
    <property type="component" value="Unassembled WGS sequence"/>
</dbReference>
<dbReference type="InterPro" id="IPR007135">
    <property type="entry name" value="Atg3/Atg10"/>
</dbReference>
<dbReference type="GeneID" id="83208776"/>
<dbReference type="Pfam" id="PF03987">
    <property type="entry name" value="Autophagy_act_C"/>
    <property type="match status" value="1"/>
</dbReference>
<evidence type="ECO:0000256" key="4">
    <source>
        <dbReference type="ARBA" id="ARBA00022786"/>
    </source>
</evidence>